<evidence type="ECO:0000313" key="3">
    <source>
        <dbReference type="Proteomes" id="UP001431775"/>
    </source>
</evidence>
<keyword evidence="3" id="KW-1185">Reference proteome</keyword>
<dbReference type="Gene3D" id="3.30.360.10">
    <property type="entry name" value="Dihydrodipicolinate Reductase, domain 2"/>
    <property type="match status" value="1"/>
</dbReference>
<proteinExistence type="predicted"/>
<dbReference type="EMBL" id="JASBAN010000001">
    <property type="protein sequence ID" value="MDI2112256.1"/>
    <property type="molecule type" value="Genomic_DNA"/>
</dbReference>
<dbReference type="PANTHER" id="PTHR43708">
    <property type="entry name" value="CONSERVED EXPRESSED OXIDOREDUCTASE (EUROFUNG)"/>
    <property type="match status" value="1"/>
</dbReference>
<comment type="caution">
    <text evidence="2">The sequence shown here is derived from an EMBL/GenBank/DDBJ whole genome shotgun (WGS) entry which is preliminary data.</text>
</comment>
<evidence type="ECO:0000313" key="2">
    <source>
        <dbReference type="EMBL" id="MDI2112256.1"/>
    </source>
</evidence>
<dbReference type="Pfam" id="PF01408">
    <property type="entry name" value="GFO_IDH_MocA"/>
    <property type="match status" value="1"/>
</dbReference>
<dbReference type="PANTHER" id="PTHR43708:SF3">
    <property type="entry name" value="OXIDOREDUCTASE"/>
    <property type="match status" value="1"/>
</dbReference>
<dbReference type="InterPro" id="IPR051317">
    <property type="entry name" value="Gfo/Idh/MocA_oxidoreduct"/>
</dbReference>
<feature type="domain" description="Gfo/Idh/MocA-like oxidoreductase N-terminal" evidence="1">
    <location>
        <begin position="2"/>
        <end position="35"/>
    </location>
</feature>
<dbReference type="Proteomes" id="UP001431775">
    <property type="component" value="Unassembled WGS sequence"/>
</dbReference>
<protein>
    <submittedName>
        <fullName evidence="2">Gfo/Idh/MocA family oxidoreductase</fullName>
    </submittedName>
</protein>
<dbReference type="InterPro" id="IPR036291">
    <property type="entry name" value="NAD(P)-bd_dom_sf"/>
</dbReference>
<dbReference type="RefSeq" id="WP_281461921.1">
    <property type="nucleotide sequence ID" value="NZ_JASBAN010000001.1"/>
</dbReference>
<gene>
    <name evidence="2" type="ORF">QJV33_02965</name>
</gene>
<name>A0ABT6Q5T6_9PROT</name>
<reference evidence="2" key="1">
    <citation type="submission" date="2023-05" db="EMBL/GenBank/DDBJ databases">
        <title>Whole genome sequence of Commensalibacter sp.</title>
        <authorList>
            <person name="Charoenyingcharoen P."/>
            <person name="Yukphan P."/>
        </authorList>
    </citation>
    <scope>NUCLEOTIDE SEQUENCE</scope>
    <source>
        <strain evidence="2">TBRC 10068</strain>
    </source>
</reference>
<accession>A0ABT6Q5T6</accession>
<organism evidence="2 3">
    <name type="scientific">Commensalibacter nepenthis</name>
    <dbReference type="NCBI Taxonomy" id="3043872"/>
    <lineage>
        <taxon>Bacteria</taxon>
        <taxon>Pseudomonadati</taxon>
        <taxon>Pseudomonadota</taxon>
        <taxon>Alphaproteobacteria</taxon>
        <taxon>Acetobacterales</taxon>
        <taxon>Acetobacteraceae</taxon>
    </lineage>
</organism>
<dbReference type="SUPFAM" id="SSF51735">
    <property type="entry name" value="NAD(P)-binding Rossmann-fold domains"/>
    <property type="match status" value="1"/>
</dbReference>
<dbReference type="Gene3D" id="3.40.50.720">
    <property type="entry name" value="NAD(P)-binding Rossmann-like Domain"/>
    <property type="match status" value="1"/>
</dbReference>
<dbReference type="InterPro" id="IPR000683">
    <property type="entry name" value="Gfo/Idh/MocA-like_OxRdtase_N"/>
</dbReference>
<sequence>MMHVICEKPLFFTVAECDEVRKIAEEKGLIIGVTYGFTGYPLVEQMAMMVKKGMLGEIRIVDLQYTHGFNSGDDTDASEALKMENEPQDFWYNVCARG</sequence>
<evidence type="ECO:0000259" key="1">
    <source>
        <dbReference type="Pfam" id="PF01408"/>
    </source>
</evidence>